<organism evidence="1 2">
    <name type="scientific">Plasmopara halstedii</name>
    <name type="common">Downy mildew of sunflower</name>
    <dbReference type="NCBI Taxonomy" id="4781"/>
    <lineage>
        <taxon>Eukaryota</taxon>
        <taxon>Sar</taxon>
        <taxon>Stramenopiles</taxon>
        <taxon>Oomycota</taxon>
        <taxon>Peronosporomycetes</taxon>
        <taxon>Peronosporales</taxon>
        <taxon>Peronosporaceae</taxon>
        <taxon>Plasmopara</taxon>
    </lineage>
</organism>
<accession>A0A0P1APQ3</accession>
<dbReference type="GeneID" id="36408725"/>
<evidence type="ECO:0000313" key="1">
    <source>
        <dbReference type="EMBL" id="CEG43476.1"/>
    </source>
</evidence>
<evidence type="ECO:0000313" key="2">
    <source>
        <dbReference type="Proteomes" id="UP000054928"/>
    </source>
</evidence>
<reference evidence="2" key="1">
    <citation type="submission" date="2014-09" db="EMBL/GenBank/DDBJ databases">
        <authorList>
            <person name="Sharma Rahul"/>
            <person name="Thines Marco"/>
        </authorList>
    </citation>
    <scope>NUCLEOTIDE SEQUENCE [LARGE SCALE GENOMIC DNA]</scope>
</reference>
<sequence>MPLLTHTVIESDSGLVSTAEHIFDAPTCCVIQYTYVEESTNFVDRGVDAPALDAVEYAGGLVSHTTPHDDNIACGYAGLRFEDSKTDCEVTRTIALLKPLPIMKELVQPEKFFYDDIAEVVLL</sequence>
<proteinExistence type="predicted"/>
<dbReference type="AlphaFoldDB" id="A0A0P1APQ3"/>
<dbReference type="EMBL" id="CCYD01000667">
    <property type="protein sequence ID" value="CEG43476.1"/>
    <property type="molecule type" value="Genomic_DNA"/>
</dbReference>
<dbReference type="Proteomes" id="UP000054928">
    <property type="component" value="Unassembled WGS sequence"/>
</dbReference>
<protein>
    <submittedName>
        <fullName evidence="1">Uncharacterized protein</fullName>
    </submittedName>
</protein>
<keyword evidence="2" id="KW-1185">Reference proteome</keyword>
<name>A0A0P1APQ3_PLAHL</name>
<dbReference type="RefSeq" id="XP_024579845.1">
    <property type="nucleotide sequence ID" value="XM_024729472.1"/>
</dbReference>